<dbReference type="PANTHER" id="PTHR48094">
    <property type="entry name" value="PROTEIN/NUCLEIC ACID DEGLYCASE DJ-1-RELATED"/>
    <property type="match status" value="1"/>
</dbReference>
<comment type="caution">
    <text evidence="5">The sequence shown here is derived from an EMBL/GenBank/DDBJ whole genome shotgun (WGS) entry which is preliminary data.</text>
</comment>
<keyword evidence="5" id="KW-0560">Oxidoreductase</keyword>
<name>U2WRJ1_9PROT</name>
<organism evidence="5 6">
    <name type="scientific">Candidatus Micropelagius thuwalensis</name>
    <dbReference type="NCBI Taxonomy" id="1397666"/>
    <lineage>
        <taxon>Bacteria</taxon>
        <taxon>Pseudomonadati</taxon>
        <taxon>Pseudomonadota</taxon>
        <taxon>Alphaproteobacteria</taxon>
        <taxon>PS1 clade</taxon>
        <taxon>Candidatus Micropelagius</taxon>
    </lineage>
</organism>
<accession>U2WRJ1</accession>
<dbReference type="eggNOG" id="COG0693">
    <property type="taxonomic scope" value="Bacteria"/>
</dbReference>
<dbReference type="Proteomes" id="UP000016762">
    <property type="component" value="Unassembled WGS sequence"/>
</dbReference>
<dbReference type="PANTHER" id="PTHR48094:SF11">
    <property type="entry name" value="GLUTATHIONE-INDEPENDENT GLYOXALASE HSP31-RELATED"/>
    <property type="match status" value="1"/>
</dbReference>
<dbReference type="CDD" id="cd03141">
    <property type="entry name" value="GATase1_Hsp31_like"/>
    <property type="match status" value="1"/>
</dbReference>
<evidence type="ECO:0000256" key="2">
    <source>
        <dbReference type="ARBA" id="ARBA00023239"/>
    </source>
</evidence>
<dbReference type="GO" id="GO:0019172">
    <property type="term" value="F:glyoxalase III activity"/>
    <property type="evidence" value="ECO:0007669"/>
    <property type="project" value="TreeGrafter"/>
</dbReference>
<dbReference type="Pfam" id="PF01965">
    <property type="entry name" value="DJ-1_PfpI"/>
    <property type="match status" value="1"/>
</dbReference>
<keyword evidence="1" id="KW-0346">Stress response</keyword>
<gene>
    <name evidence="5" type="primary">ftsH</name>
    <name evidence="5" type="ORF">RS24_01161</name>
</gene>
<dbReference type="SUPFAM" id="SSF52317">
    <property type="entry name" value="Class I glutamine amidotransferase-like"/>
    <property type="match status" value="1"/>
</dbReference>
<keyword evidence="2" id="KW-0456">Lyase</keyword>
<keyword evidence="5" id="KW-0378">Hydrolase</keyword>
<protein>
    <submittedName>
        <fullName evidence="5">ATP-dependent zinc metalloprotease FtsH protein</fullName>
        <ecNumber evidence="5">1.10.3.-</ecNumber>
    </submittedName>
</protein>
<dbReference type="GO" id="GO:0005737">
    <property type="term" value="C:cytoplasm"/>
    <property type="evidence" value="ECO:0007669"/>
    <property type="project" value="TreeGrafter"/>
</dbReference>
<evidence type="ECO:0000256" key="3">
    <source>
        <dbReference type="ARBA" id="ARBA00038493"/>
    </source>
</evidence>
<feature type="domain" description="DJ-1/PfpI" evidence="4">
    <location>
        <begin position="71"/>
        <end position="265"/>
    </location>
</feature>
<evidence type="ECO:0000313" key="5">
    <source>
        <dbReference type="EMBL" id="ERL46168.1"/>
    </source>
</evidence>
<evidence type="ECO:0000256" key="1">
    <source>
        <dbReference type="ARBA" id="ARBA00023016"/>
    </source>
</evidence>
<dbReference type="STRING" id="1397666.RS24_01161"/>
<dbReference type="Gene3D" id="3.40.50.880">
    <property type="match status" value="1"/>
</dbReference>
<keyword evidence="5" id="KW-0482">Metalloprotease</keyword>
<dbReference type="GO" id="GO:0016491">
    <property type="term" value="F:oxidoreductase activity"/>
    <property type="evidence" value="ECO:0007669"/>
    <property type="project" value="UniProtKB-KW"/>
</dbReference>
<dbReference type="AlphaFoldDB" id="U2WRJ1"/>
<dbReference type="PATRIC" id="fig|1397666.3.peg.1049"/>
<dbReference type="InterPro" id="IPR002818">
    <property type="entry name" value="DJ-1/PfpI"/>
</dbReference>
<evidence type="ECO:0000259" key="4">
    <source>
        <dbReference type="Pfam" id="PF01965"/>
    </source>
</evidence>
<sequence length="287" mass="30753">MKKNLIYIAGGMATVVALIALALPSILHGAGLHPIYIGPVHEAPGKRALIITTSHGVLAPLGETDGPATGVWASEMTHPYYVFLEAGMSVDVASIKGGEIPIDPQSFYRPIISAEDEHFLEDPTFQAKVKNSIPIEQVDIGQYDTIFLAGGWGAAYDMAQSDVLAEKVSAAWYADKSPIIGAVCHGLLGLVRATDQQGNLLVADRRMTGVTDKQLRELGIEVTPMHPETELRKAGALFEASTGFRDIFQTHVVVDDEERFVTGQNQNSGLEAAHRIVGLLANKGSSL</sequence>
<dbReference type="InterPro" id="IPR029062">
    <property type="entry name" value="Class_I_gatase-like"/>
</dbReference>
<dbReference type="InterPro" id="IPR050325">
    <property type="entry name" value="Prot/Nucl_acid_deglycase"/>
</dbReference>
<dbReference type="GO" id="GO:0019243">
    <property type="term" value="P:methylglyoxal catabolic process to D-lactate via S-lactoyl-glutathione"/>
    <property type="evidence" value="ECO:0007669"/>
    <property type="project" value="TreeGrafter"/>
</dbReference>
<keyword evidence="5" id="KW-0645">Protease</keyword>
<evidence type="ECO:0000313" key="6">
    <source>
        <dbReference type="Proteomes" id="UP000016762"/>
    </source>
</evidence>
<reference evidence="5 6" key="1">
    <citation type="journal article" date="2014" name="FEMS Microbiol. Ecol.">
        <title>Genomic differentiation among two strains of the PS1 clade isolated from geographically separated marine habitats.</title>
        <authorList>
            <person name="Jimenez-Infante F."/>
            <person name="Ngugi D.K."/>
            <person name="Alam I."/>
            <person name="Rashid M."/>
            <person name="Baalawi W."/>
            <person name="Kamau A.A."/>
            <person name="Bajic V.B."/>
            <person name="Stingl U."/>
        </authorList>
    </citation>
    <scope>NUCLEOTIDE SEQUENCE [LARGE SCALE GENOMIC DNA]</scope>
    <source>
        <strain evidence="5 6">RS24</strain>
    </source>
</reference>
<dbReference type="GO" id="GO:0006508">
    <property type="term" value="P:proteolysis"/>
    <property type="evidence" value="ECO:0007669"/>
    <property type="project" value="UniProtKB-KW"/>
</dbReference>
<dbReference type="EMBL" id="AWXE01000004">
    <property type="protein sequence ID" value="ERL46168.1"/>
    <property type="molecule type" value="Genomic_DNA"/>
</dbReference>
<keyword evidence="6" id="KW-1185">Reference proteome</keyword>
<dbReference type="GO" id="GO:0008237">
    <property type="term" value="F:metallopeptidase activity"/>
    <property type="evidence" value="ECO:0007669"/>
    <property type="project" value="UniProtKB-KW"/>
</dbReference>
<comment type="similarity">
    <text evidence="3">Belongs to the peptidase C56 family. HSP31-like subfamily.</text>
</comment>
<proteinExistence type="inferred from homology"/>
<dbReference type="EC" id="1.10.3.-" evidence="5"/>
<dbReference type="RefSeq" id="WP_021777147.1">
    <property type="nucleotide sequence ID" value="NZ_AWXE01000004.1"/>
</dbReference>